<keyword evidence="2" id="KW-1185">Reference proteome</keyword>
<protein>
    <submittedName>
        <fullName evidence="1">ISMca6, transposase, OrfB</fullName>
    </submittedName>
</protein>
<comment type="caution">
    <text evidence="1">The sequence shown here is derived from an EMBL/GenBank/DDBJ whole genome shotgun (WGS) entry which is preliminary data.</text>
</comment>
<accession>A4BNG1</accession>
<proteinExistence type="predicted"/>
<dbReference type="AlphaFoldDB" id="A4BNG1"/>
<evidence type="ECO:0000313" key="1">
    <source>
        <dbReference type="EMBL" id="EAR22760.1"/>
    </source>
</evidence>
<dbReference type="PANTHER" id="PTHR30298:SF0">
    <property type="entry name" value="PROTEIN YBFL-RELATED"/>
    <property type="match status" value="1"/>
</dbReference>
<reference evidence="1 2" key="1">
    <citation type="submission" date="2006-02" db="EMBL/GenBank/DDBJ databases">
        <authorList>
            <person name="Waterbury J."/>
            <person name="Ferriera S."/>
            <person name="Johnson J."/>
            <person name="Kravitz S."/>
            <person name="Halpern A."/>
            <person name="Remington K."/>
            <person name="Beeson K."/>
            <person name="Tran B."/>
            <person name="Rogers Y.-H."/>
            <person name="Friedman R."/>
            <person name="Venter J.C."/>
        </authorList>
    </citation>
    <scope>NUCLEOTIDE SEQUENCE [LARGE SCALE GENOMIC DNA]</scope>
    <source>
        <strain evidence="1 2">Nb-231</strain>
    </source>
</reference>
<dbReference type="HOGENOM" id="CLU_046404_3_3_6"/>
<dbReference type="eggNOG" id="COG5433">
    <property type="taxonomic scope" value="Bacteria"/>
</dbReference>
<name>A4BNG1_9GAMM</name>
<dbReference type="InterPro" id="IPR051698">
    <property type="entry name" value="Transposase_11-like"/>
</dbReference>
<dbReference type="OrthoDB" id="5790210at2"/>
<dbReference type="STRING" id="314278.NB231_09918"/>
<dbReference type="InterPro" id="IPR047647">
    <property type="entry name" value="ISAs1_transpos"/>
</dbReference>
<dbReference type="Proteomes" id="UP000003374">
    <property type="component" value="Unassembled WGS sequence"/>
</dbReference>
<dbReference type="PANTHER" id="PTHR30298">
    <property type="entry name" value="H REPEAT-ASSOCIATED PREDICTED TRANSPOSASE"/>
    <property type="match status" value="1"/>
</dbReference>
<dbReference type="EMBL" id="AAOF01000002">
    <property type="protein sequence ID" value="EAR22760.1"/>
    <property type="molecule type" value="Genomic_DNA"/>
</dbReference>
<sequence>MDEHHTHEFGRRNRIEKRAVHVWHLHPGLGSKPWYDHFRALIRVQRHTERFDTRLRDWRVSKECAYYLCDLVLPTARFSEAIRNHWCVENRAHYVRDTRFQEDASRIRRNPCIFALLRSFALNLMRFNRVENTSQGLYDNALCLDRVLAYEGL</sequence>
<dbReference type="NCBIfam" id="NF033564">
    <property type="entry name" value="transpos_ISAs1"/>
    <property type="match status" value="1"/>
</dbReference>
<organism evidence="1 2">
    <name type="scientific">Nitrococcus mobilis Nb-231</name>
    <dbReference type="NCBI Taxonomy" id="314278"/>
    <lineage>
        <taxon>Bacteria</taxon>
        <taxon>Pseudomonadati</taxon>
        <taxon>Pseudomonadota</taxon>
        <taxon>Gammaproteobacteria</taxon>
        <taxon>Chromatiales</taxon>
        <taxon>Ectothiorhodospiraceae</taxon>
        <taxon>Nitrococcus</taxon>
    </lineage>
</organism>
<gene>
    <name evidence="1" type="ORF">NB231_09918</name>
</gene>
<dbReference type="RefSeq" id="WP_005002065.1">
    <property type="nucleotide sequence ID" value="NZ_CH672427.1"/>
</dbReference>
<evidence type="ECO:0000313" key="2">
    <source>
        <dbReference type="Proteomes" id="UP000003374"/>
    </source>
</evidence>